<dbReference type="GeneID" id="25365824"/>
<dbReference type="Pfam" id="PF08240">
    <property type="entry name" value="ADH_N"/>
    <property type="match status" value="1"/>
</dbReference>
<dbReference type="Gene3D" id="3.90.180.10">
    <property type="entry name" value="Medium-chain alcohol dehydrogenases, catalytic domain"/>
    <property type="match status" value="1"/>
</dbReference>
<sequence>MEHLDPYSVKAPLTLGHDVAGTVPKLGPGVSAFEKGDGVAVAQVGYPIAEASWDTGVGLGTMVDFAYGS</sequence>
<dbReference type="Proteomes" id="UP000030641">
    <property type="component" value="Unassembled WGS sequence"/>
</dbReference>
<protein>
    <recommendedName>
        <fullName evidence="1">Alcohol dehydrogenase-like N-terminal domain-containing protein</fullName>
    </recommendedName>
</protein>
<accession>A0A074ZGW1</accession>
<dbReference type="HOGENOM" id="CLU_2775535_0_0_1"/>
<dbReference type="SUPFAM" id="SSF50129">
    <property type="entry name" value="GroES-like"/>
    <property type="match status" value="1"/>
</dbReference>
<feature type="domain" description="Alcohol dehydrogenase-like N-terminal" evidence="1">
    <location>
        <begin position="8"/>
        <end position="44"/>
    </location>
</feature>
<keyword evidence="3" id="KW-1185">Reference proteome</keyword>
<evidence type="ECO:0000313" key="3">
    <source>
        <dbReference type="Proteomes" id="UP000030641"/>
    </source>
</evidence>
<evidence type="ECO:0000313" key="2">
    <source>
        <dbReference type="EMBL" id="KEQ97796.1"/>
    </source>
</evidence>
<dbReference type="InterPro" id="IPR011032">
    <property type="entry name" value="GroES-like_sf"/>
</dbReference>
<dbReference type="InterPro" id="IPR013154">
    <property type="entry name" value="ADH-like_N"/>
</dbReference>
<organism evidence="2 3">
    <name type="scientific">Aureobasidium subglaciale (strain EXF-2481)</name>
    <name type="common">Aureobasidium pullulans var. subglaciale</name>
    <dbReference type="NCBI Taxonomy" id="1043005"/>
    <lineage>
        <taxon>Eukaryota</taxon>
        <taxon>Fungi</taxon>
        <taxon>Dikarya</taxon>
        <taxon>Ascomycota</taxon>
        <taxon>Pezizomycotina</taxon>
        <taxon>Dothideomycetes</taxon>
        <taxon>Dothideomycetidae</taxon>
        <taxon>Dothideales</taxon>
        <taxon>Saccotheciaceae</taxon>
        <taxon>Aureobasidium</taxon>
    </lineage>
</organism>
<dbReference type="EMBL" id="KL584753">
    <property type="protein sequence ID" value="KEQ97796.1"/>
    <property type="molecule type" value="Genomic_DNA"/>
</dbReference>
<dbReference type="OrthoDB" id="1879366at2759"/>
<proteinExistence type="predicted"/>
<dbReference type="InParanoid" id="A0A074ZGW1"/>
<dbReference type="AlphaFoldDB" id="A0A074ZGW1"/>
<name>A0A074ZGW1_AURSE</name>
<dbReference type="RefSeq" id="XP_013346320.1">
    <property type="nucleotide sequence ID" value="XM_013490866.1"/>
</dbReference>
<reference evidence="2 3" key="1">
    <citation type="journal article" date="2014" name="BMC Genomics">
        <title>Genome sequencing of four Aureobasidium pullulans varieties: biotechnological potential, stress tolerance, and description of new species.</title>
        <authorList>
            <person name="Gostin Ar C."/>
            <person name="Ohm R.A."/>
            <person name="Kogej T."/>
            <person name="Sonjak S."/>
            <person name="Turk M."/>
            <person name="Zajc J."/>
            <person name="Zalar P."/>
            <person name="Grube M."/>
            <person name="Sun H."/>
            <person name="Han J."/>
            <person name="Sharma A."/>
            <person name="Chiniquy J."/>
            <person name="Ngan C.Y."/>
            <person name="Lipzen A."/>
            <person name="Barry K."/>
            <person name="Grigoriev I.V."/>
            <person name="Gunde-Cimerman N."/>
        </authorList>
    </citation>
    <scope>NUCLEOTIDE SEQUENCE [LARGE SCALE GENOMIC DNA]</scope>
    <source>
        <strain evidence="2 3">EXF-2481</strain>
    </source>
</reference>
<gene>
    <name evidence="2" type="ORF">AUEXF2481DRAFT_37344</name>
</gene>
<evidence type="ECO:0000259" key="1">
    <source>
        <dbReference type="Pfam" id="PF08240"/>
    </source>
</evidence>
<dbReference type="STRING" id="1043005.A0A074ZGW1"/>